<organism evidence="1 2">
    <name type="scientific">Geomicrobium halophilum</name>
    <dbReference type="NCBI Taxonomy" id="549000"/>
    <lineage>
        <taxon>Bacteria</taxon>
        <taxon>Bacillati</taxon>
        <taxon>Bacillota</taxon>
        <taxon>Bacilli</taxon>
        <taxon>Bacillales</taxon>
        <taxon>Geomicrobium</taxon>
    </lineage>
</organism>
<dbReference type="AlphaFoldDB" id="A0A841PX28"/>
<proteinExistence type="predicted"/>
<dbReference type="Proteomes" id="UP000568839">
    <property type="component" value="Unassembled WGS sequence"/>
</dbReference>
<dbReference type="EMBL" id="JACHHJ010000001">
    <property type="protein sequence ID" value="MBB6448485.1"/>
    <property type="molecule type" value="Genomic_DNA"/>
</dbReference>
<keyword evidence="2" id="KW-1185">Reference proteome</keyword>
<accession>A0A841PX28</accession>
<dbReference type="Pfam" id="PF19785">
    <property type="entry name" value="UPF0738"/>
    <property type="match status" value="1"/>
</dbReference>
<evidence type="ECO:0000313" key="2">
    <source>
        <dbReference type="Proteomes" id="UP000568839"/>
    </source>
</evidence>
<gene>
    <name evidence="1" type="ORF">HNR44_000434</name>
</gene>
<dbReference type="InterPro" id="IPR020908">
    <property type="entry name" value="UPF0738"/>
</dbReference>
<sequence>MTVINAKKAIHRNDGLYLVTDRSTHSSFTPTSRLLADSDNFALVYIFEQDDEFVQIHIHEDLWPAINEIYRKRKPIFLDEPDVEFEDIHEELDMLLDVIQGNNNYGAEMVRTVEKHFLDPAND</sequence>
<protein>
    <submittedName>
        <fullName evidence="1">Uncharacterized protein</fullName>
    </submittedName>
</protein>
<dbReference type="RefSeq" id="WP_184402473.1">
    <property type="nucleotide sequence ID" value="NZ_JACHHJ010000001.1"/>
</dbReference>
<reference evidence="1 2" key="1">
    <citation type="submission" date="2020-08" db="EMBL/GenBank/DDBJ databases">
        <title>Genomic Encyclopedia of Type Strains, Phase IV (KMG-IV): sequencing the most valuable type-strain genomes for metagenomic binning, comparative biology and taxonomic classification.</title>
        <authorList>
            <person name="Goeker M."/>
        </authorList>
    </citation>
    <scope>NUCLEOTIDE SEQUENCE [LARGE SCALE GENOMIC DNA]</scope>
    <source>
        <strain evidence="1 2">DSM 21769</strain>
    </source>
</reference>
<comment type="caution">
    <text evidence="1">The sequence shown here is derived from an EMBL/GenBank/DDBJ whole genome shotgun (WGS) entry which is preliminary data.</text>
</comment>
<evidence type="ECO:0000313" key="1">
    <source>
        <dbReference type="EMBL" id="MBB6448485.1"/>
    </source>
</evidence>
<name>A0A841PX28_9BACL</name>